<name>A0A4U9UIK0_9SPHI</name>
<dbReference type="KEGG" id="stha:NCTC11429_01057"/>
<evidence type="ECO:0000313" key="1">
    <source>
        <dbReference type="EMBL" id="VTR32713.1"/>
    </source>
</evidence>
<gene>
    <name evidence="1" type="ORF">NCTC11429_01057</name>
</gene>
<sequence>MYCTERMNRFGKNTVIFYLDTGKLKIRPVRKLKMTVIPDVTPQL</sequence>
<accession>A0A4U9UIK0</accession>
<dbReference type="STRING" id="1123265.GCA_000686625_03975"/>
<dbReference type="AlphaFoldDB" id="A0A4U9UIK0"/>
<evidence type="ECO:0000313" key="2">
    <source>
        <dbReference type="Proteomes" id="UP000308196"/>
    </source>
</evidence>
<dbReference type="Proteomes" id="UP000308196">
    <property type="component" value="Chromosome"/>
</dbReference>
<reference evidence="1 2" key="1">
    <citation type="submission" date="2019-05" db="EMBL/GenBank/DDBJ databases">
        <authorList>
            <consortium name="Pathogen Informatics"/>
        </authorList>
    </citation>
    <scope>NUCLEOTIDE SEQUENCE [LARGE SCALE GENOMIC DNA]</scope>
    <source>
        <strain evidence="1 2">NCTC11429</strain>
    </source>
</reference>
<dbReference type="EMBL" id="LR590484">
    <property type="protein sequence ID" value="VTR32713.1"/>
    <property type="molecule type" value="Genomic_DNA"/>
</dbReference>
<proteinExistence type="predicted"/>
<organism evidence="1 2">
    <name type="scientific">Sphingobacterium thalpophilum</name>
    <dbReference type="NCBI Taxonomy" id="259"/>
    <lineage>
        <taxon>Bacteria</taxon>
        <taxon>Pseudomonadati</taxon>
        <taxon>Bacteroidota</taxon>
        <taxon>Sphingobacteriia</taxon>
        <taxon>Sphingobacteriales</taxon>
        <taxon>Sphingobacteriaceae</taxon>
        <taxon>Sphingobacterium</taxon>
    </lineage>
</organism>
<protein>
    <submittedName>
        <fullName evidence="1">Uncharacterized protein</fullName>
    </submittedName>
</protein>